<gene>
    <name evidence="3" type="ORF">Mkiyose1413_26610</name>
    <name evidence="2" type="ORF">SRL2020028_47450</name>
</gene>
<evidence type="ECO:0000313" key="2">
    <source>
        <dbReference type="EMBL" id="GLB85489.1"/>
    </source>
</evidence>
<dbReference type="InterPro" id="IPR007569">
    <property type="entry name" value="DUF559"/>
</dbReference>
<dbReference type="Proteomes" id="UP001165663">
    <property type="component" value="Unassembled WGS sequence"/>
</dbReference>
<evidence type="ECO:0000313" key="4">
    <source>
        <dbReference type="Proteomes" id="UP001064782"/>
    </source>
</evidence>
<evidence type="ECO:0000259" key="1">
    <source>
        <dbReference type="Pfam" id="PF04480"/>
    </source>
</evidence>
<proteinExistence type="predicted"/>
<feature type="domain" description="DUF559" evidence="1">
    <location>
        <begin position="248"/>
        <end position="298"/>
    </location>
</feature>
<dbReference type="Proteomes" id="UP001064782">
    <property type="component" value="Unassembled WGS sequence"/>
</dbReference>
<dbReference type="Gene3D" id="3.40.960.10">
    <property type="entry name" value="VSR Endonuclease"/>
    <property type="match status" value="1"/>
</dbReference>
<dbReference type="EMBL" id="BRZI01000017">
    <property type="protein sequence ID" value="GLD30778.1"/>
    <property type="molecule type" value="Genomic_DNA"/>
</dbReference>
<comment type="caution">
    <text evidence="3">The sequence shown here is derived from an EMBL/GenBank/DDBJ whole genome shotgun (WGS) entry which is preliminary data.</text>
</comment>
<keyword evidence="4" id="KW-1185">Reference proteome</keyword>
<dbReference type="Pfam" id="PF04480">
    <property type="entry name" value="DUF559"/>
    <property type="match status" value="1"/>
</dbReference>
<reference evidence="3" key="1">
    <citation type="submission" date="2022-08" db="EMBL/GenBank/DDBJ databases">
        <title>Mycobacterium kiyosense sp. nov., scotochromogenic slow-glowing species isolated from respiratory specimens.</title>
        <authorList>
            <person name="Fukano H."/>
            <person name="Kazumi Y."/>
            <person name="Sakagami N."/>
            <person name="Ato M."/>
            <person name="Mitarai S."/>
            <person name="Hoshino Y."/>
        </authorList>
    </citation>
    <scope>NUCLEOTIDE SEQUENCE</scope>
    <source>
        <strain evidence="3">1413</strain>
        <strain evidence="2">SRL2020-028</strain>
    </source>
</reference>
<accession>A0A9P3Q4J8</accession>
<dbReference type="AlphaFoldDB" id="A0A9P3Q4J8"/>
<sequence>MQGARHSHFCAIAAESTNGLRADWPGTLSAANMRAVSFGQQPFIGSEALARGDLNRYQLRRYYRAIMPNVYLDKWVEPSLRQRTAAAWLWSRREAVIAGLAASAMHGAKWVDPAAPIELIWRNARTPPRVVTRADLLVDGEYERLDGLPVTTPERTAFDLGRRGTLGRAVAQLDALAAATGFRVRDVAALAGNHRRARGLCRLQEVLALVDGGAQSPKETWLRLLLIEAGFPRPRTQIPVPGPDGFPRYFLDMGWEDIMLAAEYDGDQHWTDPAQYAWDVERQEYLDRVGWTVVRVVARQHPADIVRRVQRAWDSLTPR</sequence>
<name>A0A9P3Q4J8_9MYCO</name>
<evidence type="ECO:0000313" key="3">
    <source>
        <dbReference type="EMBL" id="GLD30778.1"/>
    </source>
</evidence>
<dbReference type="EMBL" id="BRXE01000087">
    <property type="protein sequence ID" value="GLB85489.1"/>
    <property type="molecule type" value="Genomic_DNA"/>
</dbReference>
<organism evidence="3 4">
    <name type="scientific">Mycobacterium kiyosense</name>
    <dbReference type="NCBI Taxonomy" id="2871094"/>
    <lineage>
        <taxon>Bacteria</taxon>
        <taxon>Bacillati</taxon>
        <taxon>Actinomycetota</taxon>
        <taxon>Actinomycetes</taxon>
        <taxon>Mycobacteriales</taxon>
        <taxon>Mycobacteriaceae</taxon>
        <taxon>Mycobacterium</taxon>
    </lineage>
</organism>
<dbReference type="SUPFAM" id="SSF52980">
    <property type="entry name" value="Restriction endonuclease-like"/>
    <property type="match status" value="1"/>
</dbReference>
<protein>
    <recommendedName>
        <fullName evidence="1">DUF559 domain-containing protein</fullName>
    </recommendedName>
</protein>
<dbReference type="InterPro" id="IPR011335">
    <property type="entry name" value="Restrct_endonuc-II-like"/>
</dbReference>